<organism evidence="1 2">
    <name type="scientific">Trifolium medium</name>
    <dbReference type="NCBI Taxonomy" id="97028"/>
    <lineage>
        <taxon>Eukaryota</taxon>
        <taxon>Viridiplantae</taxon>
        <taxon>Streptophyta</taxon>
        <taxon>Embryophyta</taxon>
        <taxon>Tracheophyta</taxon>
        <taxon>Spermatophyta</taxon>
        <taxon>Magnoliopsida</taxon>
        <taxon>eudicotyledons</taxon>
        <taxon>Gunneridae</taxon>
        <taxon>Pentapetalae</taxon>
        <taxon>rosids</taxon>
        <taxon>fabids</taxon>
        <taxon>Fabales</taxon>
        <taxon>Fabaceae</taxon>
        <taxon>Papilionoideae</taxon>
        <taxon>50 kb inversion clade</taxon>
        <taxon>NPAAA clade</taxon>
        <taxon>Hologalegina</taxon>
        <taxon>IRL clade</taxon>
        <taxon>Trifolieae</taxon>
        <taxon>Trifolium</taxon>
    </lineage>
</organism>
<proteinExistence type="predicted"/>
<evidence type="ECO:0000313" key="2">
    <source>
        <dbReference type="Proteomes" id="UP000265520"/>
    </source>
</evidence>
<dbReference type="Proteomes" id="UP000265520">
    <property type="component" value="Unassembled WGS sequence"/>
</dbReference>
<evidence type="ECO:0000313" key="1">
    <source>
        <dbReference type="EMBL" id="MCI67524.1"/>
    </source>
</evidence>
<protein>
    <submittedName>
        <fullName evidence="1">Uncharacterized protein</fullName>
    </submittedName>
</protein>
<comment type="caution">
    <text evidence="1">The sequence shown here is derived from an EMBL/GenBank/DDBJ whole genome shotgun (WGS) entry which is preliminary data.</text>
</comment>
<feature type="non-terminal residue" evidence="1">
    <location>
        <position position="1"/>
    </location>
</feature>
<name>A0A392U4A1_9FABA</name>
<dbReference type="EMBL" id="LXQA010718652">
    <property type="protein sequence ID" value="MCI67524.1"/>
    <property type="molecule type" value="Genomic_DNA"/>
</dbReference>
<reference evidence="1 2" key="1">
    <citation type="journal article" date="2018" name="Front. Plant Sci.">
        <title>Red Clover (Trifolium pratense) and Zigzag Clover (T. medium) - A Picture of Genomic Similarities and Differences.</title>
        <authorList>
            <person name="Dluhosova J."/>
            <person name="Istvanek J."/>
            <person name="Nedelnik J."/>
            <person name="Repkova J."/>
        </authorList>
    </citation>
    <scope>NUCLEOTIDE SEQUENCE [LARGE SCALE GENOMIC DNA]</scope>
    <source>
        <strain evidence="2">cv. 10/8</strain>
        <tissue evidence="1">Leaf</tissue>
    </source>
</reference>
<keyword evidence="2" id="KW-1185">Reference proteome</keyword>
<dbReference type="AlphaFoldDB" id="A0A392U4A1"/>
<sequence length="39" mass="4097">PVLRAAQLQEESLLEILVPVRGAGIAACGAGTWKGVFQF</sequence>
<accession>A0A392U4A1</accession>